<feature type="non-terminal residue" evidence="1">
    <location>
        <position position="83"/>
    </location>
</feature>
<evidence type="ECO:0000313" key="1">
    <source>
        <dbReference type="EMBL" id="CAM9815072.1"/>
    </source>
</evidence>
<gene>
    <name evidence="1" type="ORF">MRATA1EN22A_LOCUS7844</name>
</gene>
<dbReference type="EMBL" id="OX596102">
    <property type="protein sequence ID" value="CAM9815072.1"/>
    <property type="molecule type" value="Genomic_DNA"/>
</dbReference>
<protein>
    <submittedName>
        <fullName evidence="1">Uncharacterized protein</fullName>
    </submittedName>
</protein>
<accession>A0AC59YN63</accession>
<reference evidence="1" key="1">
    <citation type="submission" date="2023-05" db="EMBL/GenBank/DDBJ databases">
        <authorList>
            <consortium name="ELIXIR-Norway"/>
        </authorList>
    </citation>
    <scope>NUCLEOTIDE SEQUENCE</scope>
</reference>
<name>A0AC59YN63_RANTA</name>
<reference evidence="1" key="2">
    <citation type="submission" date="2025-03" db="EMBL/GenBank/DDBJ databases">
        <authorList>
            <consortium name="ELIXIR-Norway"/>
            <consortium name="Elixir Norway"/>
        </authorList>
    </citation>
    <scope>NUCLEOTIDE SEQUENCE</scope>
</reference>
<sequence length="83" mass="8654">HGFTCIPHPDPCPPPPHLPLYPIPLGLPNAPGPSTCLMHPTLEYWSGLPFPSPGDLLTPGIKPGSPALQADSLLPEPSGKPLP</sequence>
<organism evidence="1 2">
    <name type="scientific">Rangifer tarandus platyrhynchus</name>
    <name type="common">Svalbard reindeer</name>
    <dbReference type="NCBI Taxonomy" id="3082113"/>
    <lineage>
        <taxon>Eukaryota</taxon>
        <taxon>Metazoa</taxon>
        <taxon>Chordata</taxon>
        <taxon>Craniata</taxon>
        <taxon>Vertebrata</taxon>
        <taxon>Euteleostomi</taxon>
        <taxon>Mammalia</taxon>
        <taxon>Eutheria</taxon>
        <taxon>Laurasiatheria</taxon>
        <taxon>Artiodactyla</taxon>
        <taxon>Ruminantia</taxon>
        <taxon>Pecora</taxon>
        <taxon>Cervidae</taxon>
        <taxon>Odocoileinae</taxon>
        <taxon>Rangifer</taxon>
    </lineage>
</organism>
<feature type="non-terminal residue" evidence="1">
    <location>
        <position position="1"/>
    </location>
</feature>
<proteinExistence type="predicted"/>
<dbReference type="Proteomes" id="UP001162501">
    <property type="component" value="Chromosome 18"/>
</dbReference>
<evidence type="ECO:0000313" key="2">
    <source>
        <dbReference type="Proteomes" id="UP001162501"/>
    </source>
</evidence>